<feature type="transmembrane region" description="Helical" evidence="1">
    <location>
        <begin position="48"/>
        <end position="71"/>
    </location>
</feature>
<comment type="caution">
    <text evidence="2">The sequence shown here is derived from an EMBL/GenBank/DDBJ whole genome shotgun (WGS) entry which is preliminary data.</text>
</comment>
<dbReference type="Pfam" id="PF14019">
    <property type="entry name" value="DUF4235"/>
    <property type="match status" value="1"/>
</dbReference>
<evidence type="ECO:0000313" key="3">
    <source>
        <dbReference type="Proteomes" id="UP001183414"/>
    </source>
</evidence>
<dbReference type="RefSeq" id="WP_311672956.1">
    <property type="nucleotide sequence ID" value="NZ_JAVREQ010000007.1"/>
</dbReference>
<protein>
    <submittedName>
        <fullName evidence="2">DUF4235 domain-containing protein</fullName>
    </submittedName>
</protein>
<evidence type="ECO:0000313" key="2">
    <source>
        <dbReference type="EMBL" id="MDT0379150.1"/>
    </source>
</evidence>
<keyword evidence="1" id="KW-1133">Transmembrane helix</keyword>
<name>A0ABU2NQV0_9ACTN</name>
<dbReference type="EMBL" id="JAVREQ010000007">
    <property type="protein sequence ID" value="MDT0379150.1"/>
    <property type="molecule type" value="Genomic_DNA"/>
</dbReference>
<keyword evidence="1" id="KW-0472">Membrane</keyword>
<keyword evidence="3" id="KW-1185">Reference proteome</keyword>
<reference evidence="3" key="1">
    <citation type="submission" date="2023-07" db="EMBL/GenBank/DDBJ databases">
        <title>30 novel species of actinomycetes from the DSMZ collection.</title>
        <authorList>
            <person name="Nouioui I."/>
        </authorList>
    </citation>
    <scope>NUCLEOTIDE SEQUENCE [LARGE SCALE GENOMIC DNA]</scope>
    <source>
        <strain evidence="3">DSM 42041</strain>
    </source>
</reference>
<proteinExistence type="predicted"/>
<accession>A0ABU2NQV0</accession>
<organism evidence="2 3">
    <name type="scientific">Streptomyces hazeniae</name>
    <dbReference type="NCBI Taxonomy" id="3075538"/>
    <lineage>
        <taxon>Bacteria</taxon>
        <taxon>Bacillati</taxon>
        <taxon>Actinomycetota</taxon>
        <taxon>Actinomycetes</taxon>
        <taxon>Kitasatosporales</taxon>
        <taxon>Streptomycetaceae</taxon>
        <taxon>Streptomyces</taxon>
    </lineage>
</organism>
<dbReference type="Proteomes" id="UP001183414">
    <property type="component" value="Unassembled WGS sequence"/>
</dbReference>
<feature type="transmembrane region" description="Helical" evidence="1">
    <location>
        <begin position="7"/>
        <end position="28"/>
    </location>
</feature>
<gene>
    <name evidence="2" type="ORF">RM572_10275</name>
</gene>
<sequence length="88" mass="9428">MQTDQALYRPFTMVVTLTSGMLAGAVFQKVWKLAAHEDDAPDATDEERAWAEILMAAALQGALLGLTKAILNRGGAKGVRKLTGTWPA</sequence>
<keyword evidence="1" id="KW-0812">Transmembrane</keyword>
<dbReference type="InterPro" id="IPR025329">
    <property type="entry name" value="DUF4235"/>
</dbReference>
<evidence type="ECO:0000256" key="1">
    <source>
        <dbReference type="SAM" id="Phobius"/>
    </source>
</evidence>